<dbReference type="Proteomes" id="UP000294739">
    <property type="component" value="Unassembled WGS sequence"/>
</dbReference>
<accession>A0A4R5DVM5</accession>
<name>A0A4R5DVM5_9ACTN</name>
<organism evidence="2 3">
    <name type="scientific">Jiangella asiatica</name>
    <dbReference type="NCBI Taxonomy" id="2530372"/>
    <lineage>
        <taxon>Bacteria</taxon>
        <taxon>Bacillati</taxon>
        <taxon>Actinomycetota</taxon>
        <taxon>Actinomycetes</taxon>
        <taxon>Jiangellales</taxon>
        <taxon>Jiangellaceae</taxon>
        <taxon>Jiangella</taxon>
    </lineage>
</organism>
<evidence type="ECO:0000256" key="1">
    <source>
        <dbReference type="SAM" id="SignalP"/>
    </source>
</evidence>
<feature type="chain" id="PRO_5020821133" description="Haemophore haem-binding domain-containing protein" evidence="1">
    <location>
        <begin position="30"/>
        <end position="91"/>
    </location>
</feature>
<dbReference type="RefSeq" id="WP_131890945.1">
    <property type="nucleotide sequence ID" value="NZ_SMKZ01000002.1"/>
</dbReference>
<reference evidence="2 3" key="1">
    <citation type="submission" date="2019-03" db="EMBL/GenBank/DDBJ databases">
        <title>Draft genome sequences of novel Actinobacteria.</title>
        <authorList>
            <person name="Sahin N."/>
            <person name="Ay H."/>
            <person name="Saygin H."/>
        </authorList>
    </citation>
    <scope>NUCLEOTIDE SEQUENCE [LARGE SCALE GENOMIC DNA]</scope>
    <source>
        <strain evidence="2 3">5K138</strain>
    </source>
</reference>
<dbReference type="InParanoid" id="A0A4R5DVM5"/>
<dbReference type="EMBL" id="SMKZ01000002">
    <property type="protein sequence ID" value="TDE15083.1"/>
    <property type="molecule type" value="Genomic_DNA"/>
</dbReference>
<dbReference type="OrthoDB" id="5227638at2"/>
<keyword evidence="1" id="KW-0732">Signal</keyword>
<evidence type="ECO:0000313" key="2">
    <source>
        <dbReference type="EMBL" id="TDE15083.1"/>
    </source>
</evidence>
<sequence>MMKNTFSRIALSLGALTTALLVTAPPAAATPSCVAQTIQAEHEFYGTSWGQETVAFLATHPEVLQESGFRHIGDLVRFAASQDPAACPADL</sequence>
<feature type="signal peptide" evidence="1">
    <location>
        <begin position="1"/>
        <end position="29"/>
    </location>
</feature>
<dbReference type="AlphaFoldDB" id="A0A4R5DVM5"/>
<protein>
    <recommendedName>
        <fullName evidence="4">Haemophore haem-binding domain-containing protein</fullName>
    </recommendedName>
</protein>
<evidence type="ECO:0008006" key="4">
    <source>
        <dbReference type="Google" id="ProtNLM"/>
    </source>
</evidence>
<proteinExistence type="predicted"/>
<comment type="caution">
    <text evidence="2">The sequence shown here is derived from an EMBL/GenBank/DDBJ whole genome shotgun (WGS) entry which is preliminary data.</text>
</comment>
<keyword evidence="3" id="KW-1185">Reference proteome</keyword>
<gene>
    <name evidence="2" type="ORF">E1269_02980</name>
</gene>
<evidence type="ECO:0000313" key="3">
    <source>
        <dbReference type="Proteomes" id="UP000294739"/>
    </source>
</evidence>